<gene>
    <name evidence="13" type="ORF">VMCG_09018</name>
</gene>
<dbReference type="PROSITE" id="PS50157">
    <property type="entry name" value="ZINC_FINGER_C2H2_2"/>
    <property type="match status" value="2"/>
</dbReference>
<sequence length="348" mass="40977">MVGADQVELVHHTAREYIIRNQHVNEFAIQCDMTALCLQYLTFDCFHMDMDQDQVLKHILEGSLSFQEYAVSKWFHHLQTLIEKCGPFLSENAGSKAQQDLFEAFDEFTGLYQEGLSFKETDADRWKRDAADDCKAYQNLPLFEHLRDLWAFVRMHQQTHEIKERDKIGIPELLAAVERNRKAIEDLAADKTSLTQVEMYYGRNHFKCPRLTCPYFYEGFETPGHRDRHSRRHDRPFQCVVEDCDQRTFGFTSNTQLEKHMRNWHPETCDTSNFEFQFPALNQREIEETKFTCSICNKKFTRNINLKGHLDSHNGLKPFACPECGRAFTRRNDMVRHQKIHSKSHRGA</sequence>
<keyword evidence="9" id="KW-0804">Transcription</keyword>
<dbReference type="SUPFAM" id="SSF57667">
    <property type="entry name" value="beta-beta-alpha zinc fingers"/>
    <property type="match status" value="1"/>
</dbReference>
<keyword evidence="8" id="KW-0238">DNA-binding</keyword>
<dbReference type="FunFam" id="3.30.160.60:FF:000185">
    <property type="entry name" value="zinc finger protein 319"/>
    <property type="match status" value="1"/>
</dbReference>
<comment type="subcellular location">
    <subcellularLocation>
        <location evidence="1">Nucleus</location>
    </subcellularLocation>
</comment>
<accession>A0A423VPV7</accession>
<evidence type="ECO:0000256" key="6">
    <source>
        <dbReference type="ARBA" id="ARBA00022833"/>
    </source>
</evidence>
<dbReference type="InterPro" id="IPR013087">
    <property type="entry name" value="Znf_C2H2_type"/>
</dbReference>
<dbReference type="Pfam" id="PF12874">
    <property type="entry name" value="zf-met"/>
    <property type="match status" value="1"/>
</dbReference>
<evidence type="ECO:0000256" key="1">
    <source>
        <dbReference type="ARBA" id="ARBA00004123"/>
    </source>
</evidence>
<keyword evidence="7" id="KW-0805">Transcription regulation</keyword>
<feature type="domain" description="C2H2-type" evidence="12">
    <location>
        <begin position="291"/>
        <end position="318"/>
    </location>
</feature>
<dbReference type="GO" id="GO:0000978">
    <property type="term" value="F:RNA polymerase II cis-regulatory region sequence-specific DNA binding"/>
    <property type="evidence" value="ECO:0007669"/>
    <property type="project" value="TreeGrafter"/>
</dbReference>
<keyword evidence="14" id="KW-1185">Reference proteome</keyword>
<dbReference type="Gene3D" id="3.30.160.60">
    <property type="entry name" value="Classic Zinc Finger"/>
    <property type="match status" value="3"/>
</dbReference>
<dbReference type="InterPro" id="IPR036236">
    <property type="entry name" value="Znf_C2H2_sf"/>
</dbReference>
<evidence type="ECO:0000256" key="2">
    <source>
        <dbReference type="ARBA" id="ARBA00006991"/>
    </source>
</evidence>
<dbReference type="GO" id="GO:0000981">
    <property type="term" value="F:DNA-binding transcription factor activity, RNA polymerase II-specific"/>
    <property type="evidence" value="ECO:0007669"/>
    <property type="project" value="TreeGrafter"/>
</dbReference>
<evidence type="ECO:0000259" key="12">
    <source>
        <dbReference type="PROSITE" id="PS50157"/>
    </source>
</evidence>
<comment type="caution">
    <text evidence="13">The sequence shown here is derived from an EMBL/GenBank/DDBJ whole genome shotgun (WGS) entry which is preliminary data.</text>
</comment>
<dbReference type="GO" id="GO:0008270">
    <property type="term" value="F:zinc ion binding"/>
    <property type="evidence" value="ECO:0007669"/>
    <property type="project" value="UniProtKB-KW"/>
</dbReference>
<evidence type="ECO:0000256" key="8">
    <source>
        <dbReference type="ARBA" id="ARBA00023125"/>
    </source>
</evidence>
<evidence type="ECO:0000256" key="4">
    <source>
        <dbReference type="ARBA" id="ARBA00022737"/>
    </source>
</evidence>
<dbReference type="SMART" id="SM00355">
    <property type="entry name" value="ZnF_C2H2"/>
    <property type="match status" value="4"/>
</dbReference>
<evidence type="ECO:0000256" key="3">
    <source>
        <dbReference type="ARBA" id="ARBA00022723"/>
    </source>
</evidence>
<proteinExistence type="inferred from homology"/>
<evidence type="ECO:0000313" key="13">
    <source>
        <dbReference type="EMBL" id="ROV92961.1"/>
    </source>
</evidence>
<dbReference type="PROSITE" id="PS00028">
    <property type="entry name" value="ZINC_FINGER_C2H2_1"/>
    <property type="match status" value="2"/>
</dbReference>
<name>A0A423VPV7_9PEZI</name>
<dbReference type="GO" id="GO:0045944">
    <property type="term" value="P:positive regulation of transcription by RNA polymerase II"/>
    <property type="evidence" value="ECO:0007669"/>
    <property type="project" value="UniProtKB-ARBA"/>
</dbReference>
<keyword evidence="4" id="KW-0677">Repeat</keyword>
<evidence type="ECO:0000256" key="5">
    <source>
        <dbReference type="ARBA" id="ARBA00022771"/>
    </source>
</evidence>
<dbReference type="GO" id="GO:0005634">
    <property type="term" value="C:nucleus"/>
    <property type="evidence" value="ECO:0007669"/>
    <property type="project" value="UniProtKB-SubCell"/>
</dbReference>
<dbReference type="OrthoDB" id="21416at2759"/>
<evidence type="ECO:0000256" key="9">
    <source>
        <dbReference type="ARBA" id="ARBA00023163"/>
    </source>
</evidence>
<dbReference type="EMBL" id="LKEA01000047">
    <property type="protein sequence ID" value="ROV92961.1"/>
    <property type="molecule type" value="Genomic_DNA"/>
</dbReference>
<comment type="similarity">
    <text evidence="2">Belongs to the krueppel C2H2-type zinc-finger protein family.</text>
</comment>
<dbReference type="STRING" id="356882.A0A423VPV7"/>
<evidence type="ECO:0000256" key="11">
    <source>
        <dbReference type="PROSITE-ProRule" id="PRU00042"/>
    </source>
</evidence>
<dbReference type="AlphaFoldDB" id="A0A423VPV7"/>
<evidence type="ECO:0000313" key="14">
    <source>
        <dbReference type="Proteomes" id="UP000283895"/>
    </source>
</evidence>
<feature type="domain" description="C2H2-type" evidence="12">
    <location>
        <begin position="319"/>
        <end position="346"/>
    </location>
</feature>
<dbReference type="InterPro" id="IPR050329">
    <property type="entry name" value="GLI_C2H2-zinc-finger"/>
</dbReference>
<keyword evidence="3" id="KW-0479">Metal-binding</keyword>
<dbReference type="PANTHER" id="PTHR19818">
    <property type="entry name" value="ZINC FINGER PROTEIN ZIC AND GLI"/>
    <property type="match status" value="1"/>
</dbReference>
<organism evidence="13 14">
    <name type="scientific">Cytospora schulzeri</name>
    <dbReference type="NCBI Taxonomy" id="448051"/>
    <lineage>
        <taxon>Eukaryota</taxon>
        <taxon>Fungi</taxon>
        <taxon>Dikarya</taxon>
        <taxon>Ascomycota</taxon>
        <taxon>Pezizomycotina</taxon>
        <taxon>Sordariomycetes</taxon>
        <taxon>Sordariomycetidae</taxon>
        <taxon>Diaporthales</taxon>
        <taxon>Cytosporaceae</taxon>
        <taxon>Cytospora</taxon>
    </lineage>
</organism>
<protein>
    <recommendedName>
        <fullName evidence="12">C2H2-type domain-containing protein</fullName>
    </recommendedName>
</protein>
<reference evidence="13 14" key="1">
    <citation type="submission" date="2015-09" db="EMBL/GenBank/DDBJ databases">
        <title>Host preference determinants of Valsa canker pathogens revealed by comparative genomics.</title>
        <authorList>
            <person name="Yin Z."/>
            <person name="Huang L."/>
        </authorList>
    </citation>
    <scope>NUCLEOTIDE SEQUENCE [LARGE SCALE GENOMIC DNA]</scope>
    <source>
        <strain evidence="13 14">03-1</strain>
    </source>
</reference>
<dbReference type="Pfam" id="PF00096">
    <property type="entry name" value="zf-C2H2"/>
    <property type="match status" value="1"/>
</dbReference>
<evidence type="ECO:0000256" key="10">
    <source>
        <dbReference type="ARBA" id="ARBA00023242"/>
    </source>
</evidence>
<dbReference type="Proteomes" id="UP000283895">
    <property type="component" value="Unassembled WGS sequence"/>
</dbReference>
<dbReference type="PANTHER" id="PTHR19818:SF139">
    <property type="entry name" value="PAIR-RULE PROTEIN ODD-PAIRED"/>
    <property type="match status" value="1"/>
</dbReference>
<keyword evidence="5 11" id="KW-0863">Zinc-finger</keyword>
<keyword evidence="10" id="KW-0539">Nucleus</keyword>
<keyword evidence="6" id="KW-0862">Zinc</keyword>
<evidence type="ECO:0000256" key="7">
    <source>
        <dbReference type="ARBA" id="ARBA00023015"/>
    </source>
</evidence>